<comment type="caution">
    <text evidence="1">The sequence shown here is derived from an EMBL/GenBank/DDBJ whole genome shotgun (WGS) entry which is preliminary data.</text>
</comment>
<reference evidence="1" key="1">
    <citation type="submission" date="2020-04" db="EMBL/GenBank/DDBJ databases">
        <authorList>
            <person name="Alioto T."/>
            <person name="Alioto T."/>
            <person name="Gomez Garrido J."/>
        </authorList>
    </citation>
    <scope>NUCLEOTIDE SEQUENCE</scope>
    <source>
        <strain evidence="1">A484AB</strain>
    </source>
</reference>
<organism evidence="1 2">
    <name type="scientific">Paramuricea clavata</name>
    <name type="common">Red gorgonian</name>
    <name type="synonym">Violescent sea-whip</name>
    <dbReference type="NCBI Taxonomy" id="317549"/>
    <lineage>
        <taxon>Eukaryota</taxon>
        <taxon>Metazoa</taxon>
        <taxon>Cnidaria</taxon>
        <taxon>Anthozoa</taxon>
        <taxon>Octocorallia</taxon>
        <taxon>Malacalcyonacea</taxon>
        <taxon>Plexauridae</taxon>
        <taxon>Paramuricea</taxon>
    </lineage>
</organism>
<keyword evidence="2" id="KW-1185">Reference proteome</keyword>
<proteinExistence type="predicted"/>
<evidence type="ECO:0000313" key="1">
    <source>
        <dbReference type="EMBL" id="CAB4006036.1"/>
    </source>
</evidence>
<accession>A0A6S7HME5</accession>
<gene>
    <name evidence="1" type="ORF">PACLA_8A029535</name>
</gene>
<dbReference type="EMBL" id="CACRXK020005393">
    <property type="protein sequence ID" value="CAB4006036.1"/>
    <property type="molecule type" value="Genomic_DNA"/>
</dbReference>
<name>A0A6S7HME5_PARCT</name>
<sequence length="116" mass="13122">MISSNAELKKELFSIEQKAIERNSSSKEIEGISQYLRQDWFEITGIKASDEEACVDVVKAIGIKASDEEACVDVVKAIGELLEVLPVPYEDILIAHPSSTYNKHWPTKNYCRVYEK</sequence>
<dbReference type="AlphaFoldDB" id="A0A6S7HME5"/>
<protein>
    <submittedName>
        <fullName evidence="1">Uncharacterized protein</fullName>
    </submittedName>
</protein>
<dbReference type="Proteomes" id="UP001152795">
    <property type="component" value="Unassembled WGS sequence"/>
</dbReference>
<evidence type="ECO:0000313" key="2">
    <source>
        <dbReference type="Proteomes" id="UP001152795"/>
    </source>
</evidence>